<name>M7XZV2_9BACT</name>
<evidence type="ECO:0000313" key="2">
    <source>
        <dbReference type="Proteomes" id="UP000010953"/>
    </source>
</evidence>
<keyword evidence="2" id="KW-1185">Reference proteome</keyword>
<sequence length="40" mass="4631">MKERFRSLFFCGDFLNLGSELQIPNRGRVNLFQLILIGTS</sequence>
<dbReference type="InParanoid" id="M7XZV2"/>
<accession>M7XZV2</accession>
<organism evidence="1 2">
    <name type="scientific">Mariniradius saccharolyticus AK6</name>
    <dbReference type="NCBI Taxonomy" id="1239962"/>
    <lineage>
        <taxon>Bacteria</taxon>
        <taxon>Pseudomonadati</taxon>
        <taxon>Bacteroidota</taxon>
        <taxon>Cytophagia</taxon>
        <taxon>Cytophagales</taxon>
        <taxon>Cyclobacteriaceae</taxon>
        <taxon>Mariniradius</taxon>
    </lineage>
</organism>
<reference evidence="1" key="1">
    <citation type="submission" date="2013-01" db="EMBL/GenBank/DDBJ databases">
        <title>Genome assembly of Mariniradius saccharolyticus AK6.</title>
        <authorList>
            <person name="Vaidya B."/>
            <person name="Khatri I."/>
            <person name="Tanuku N.R.S."/>
            <person name="Subramanian S."/>
            <person name="Pinnaka A."/>
        </authorList>
    </citation>
    <scope>NUCLEOTIDE SEQUENCE [LARGE SCALE GENOMIC DNA]</scope>
    <source>
        <strain evidence="1">AK6</strain>
    </source>
</reference>
<dbReference type="EMBL" id="AMZY02000007">
    <property type="protein sequence ID" value="EMS34037.1"/>
    <property type="molecule type" value="Genomic_DNA"/>
</dbReference>
<evidence type="ECO:0000313" key="1">
    <source>
        <dbReference type="EMBL" id="EMS34037.1"/>
    </source>
</evidence>
<dbReference type="AlphaFoldDB" id="M7XZV2"/>
<dbReference type="Proteomes" id="UP000010953">
    <property type="component" value="Unassembled WGS sequence"/>
</dbReference>
<comment type="caution">
    <text evidence="1">The sequence shown here is derived from an EMBL/GenBank/DDBJ whole genome shotgun (WGS) entry which is preliminary data.</text>
</comment>
<gene>
    <name evidence="1" type="ORF">C943_03853</name>
</gene>
<protein>
    <submittedName>
        <fullName evidence="1">Uncharacterized protein</fullName>
    </submittedName>
</protein>
<proteinExistence type="predicted"/>